<dbReference type="GO" id="GO:0006915">
    <property type="term" value="P:apoptotic process"/>
    <property type="evidence" value="ECO:0007669"/>
    <property type="project" value="UniProtKB-KW"/>
</dbReference>
<evidence type="ECO:0000256" key="1">
    <source>
        <dbReference type="ARBA" id="ARBA00006672"/>
    </source>
</evidence>
<reference evidence="9" key="1">
    <citation type="submission" date="2020-05" db="UniProtKB">
        <authorList>
            <consortium name="EnsemblMetazoa"/>
        </authorList>
    </citation>
    <scope>IDENTIFICATION</scope>
    <source>
        <strain evidence="9">BB02</strain>
    </source>
</reference>
<dbReference type="GO" id="GO:0051726">
    <property type="term" value="P:regulation of cell cycle"/>
    <property type="evidence" value="ECO:0007669"/>
    <property type="project" value="TreeGrafter"/>
</dbReference>
<dbReference type="EnsemblMetazoa" id="BGLB000106-RB">
    <property type="protein sequence ID" value="BGLB000106-PB"/>
    <property type="gene ID" value="BGLB000106"/>
</dbReference>
<evidence type="ECO:0000256" key="6">
    <source>
        <dbReference type="PROSITE-ProRule" id="PRU00175"/>
    </source>
</evidence>
<protein>
    <recommendedName>
        <fullName evidence="8">RING-type domain-containing protein</fullName>
    </recommendedName>
</protein>
<proteinExistence type="inferred from homology"/>
<name>A0A2C9JBL4_BIOGL</name>
<dbReference type="GO" id="GO:0061630">
    <property type="term" value="F:ubiquitin protein ligase activity"/>
    <property type="evidence" value="ECO:0007669"/>
    <property type="project" value="TreeGrafter"/>
</dbReference>
<dbReference type="PANTHER" id="PTHR10044">
    <property type="entry name" value="INHIBITOR OF APOPTOSIS"/>
    <property type="match status" value="1"/>
</dbReference>
<dbReference type="Gene3D" id="1.10.1170.10">
    <property type="entry name" value="Inhibitor Of Apoptosis Protein (2mihbC-IAP-1), Chain A"/>
    <property type="match status" value="1"/>
</dbReference>
<gene>
    <name evidence="9" type="primary">106053430</name>
</gene>
<dbReference type="InterPro" id="IPR050784">
    <property type="entry name" value="IAP"/>
</dbReference>
<evidence type="ECO:0000256" key="4">
    <source>
        <dbReference type="ARBA" id="ARBA00022771"/>
    </source>
</evidence>
<dbReference type="KEGG" id="bgt:106053430"/>
<accession>A0A2C9JBL4</accession>
<dbReference type="InterPro" id="IPR001370">
    <property type="entry name" value="BIR_rpt"/>
</dbReference>
<feature type="compositionally biased region" description="Polar residues" evidence="7">
    <location>
        <begin position="63"/>
        <end position="81"/>
    </location>
</feature>
<keyword evidence="2" id="KW-0053">Apoptosis</keyword>
<dbReference type="Gene3D" id="3.30.40.10">
    <property type="entry name" value="Zinc/RING finger domain, C3HC4 (zinc finger)"/>
    <property type="match status" value="1"/>
</dbReference>
<evidence type="ECO:0000256" key="3">
    <source>
        <dbReference type="ARBA" id="ARBA00022723"/>
    </source>
</evidence>
<dbReference type="CDD" id="cd16713">
    <property type="entry name" value="RING-HC_BIRC2_3_7"/>
    <property type="match status" value="1"/>
</dbReference>
<dbReference type="AlphaFoldDB" id="A0A2C9JBL4"/>
<dbReference type="GO" id="GO:0031398">
    <property type="term" value="P:positive regulation of protein ubiquitination"/>
    <property type="evidence" value="ECO:0007669"/>
    <property type="project" value="TreeGrafter"/>
</dbReference>
<dbReference type="FunFam" id="1.10.1170.10:FF:000002">
    <property type="entry name" value="Baculoviral IAP repeat containing 7"/>
    <property type="match status" value="1"/>
</dbReference>
<keyword evidence="5" id="KW-0862">Zinc</keyword>
<dbReference type="InterPro" id="IPR013083">
    <property type="entry name" value="Znf_RING/FYVE/PHD"/>
</dbReference>
<dbReference type="Pfam" id="PF13920">
    <property type="entry name" value="zf-C3HC4_3"/>
    <property type="match status" value="1"/>
</dbReference>
<evidence type="ECO:0000256" key="5">
    <source>
        <dbReference type="ARBA" id="ARBA00022833"/>
    </source>
</evidence>
<dbReference type="Pfam" id="PF00653">
    <property type="entry name" value="BIR"/>
    <property type="match status" value="1"/>
</dbReference>
<evidence type="ECO:0000256" key="2">
    <source>
        <dbReference type="ARBA" id="ARBA00022703"/>
    </source>
</evidence>
<dbReference type="STRING" id="6526.A0A2C9JBL4"/>
<dbReference type="SMART" id="SM00184">
    <property type="entry name" value="RING"/>
    <property type="match status" value="1"/>
</dbReference>
<dbReference type="PANTHER" id="PTHR10044:SF139">
    <property type="entry name" value="DEATH-ASSOCIATED INHIBITOR OF APOPTOSIS 2"/>
    <property type="match status" value="1"/>
</dbReference>
<keyword evidence="3" id="KW-0479">Metal-binding</keyword>
<feature type="domain" description="RING-type" evidence="8">
    <location>
        <begin position="314"/>
        <end position="349"/>
    </location>
</feature>
<dbReference type="GO" id="GO:0043027">
    <property type="term" value="F:cysteine-type endopeptidase inhibitor activity involved in apoptotic process"/>
    <property type="evidence" value="ECO:0007669"/>
    <property type="project" value="TreeGrafter"/>
</dbReference>
<dbReference type="GO" id="GO:0043066">
    <property type="term" value="P:negative regulation of apoptotic process"/>
    <property type="evidence" value="ECO:0007669"/>
    <property type="project" value="TreeGrafter"/>
</dbReference>
<dbReference type="VEuPathDB" id="VectorBase:BGLB000106"/>
<dbReference type="CDD" id="cd00022">
    <property type="entry name" value="BIR"/>
    <property type="match status" value="1"/>
</dbReference>
<dbReference type="Proteomes" id="UP000076420">
    <property type="component" value="Unassembled WGS sequence"/>
</dbReference>
<dbReference type="FunFam" id="3.30.40.10:FF:000184">
    <property type="entry name" value="Baculoviral IAP repeat containing 2"/>
    <property type="match status" value="1"/>
</dbReference>
<evidence type="ECO:0000313" key="10">
    <source>
        <dbReference type="Proteomes" id="UP000076420"/>
    </source>
</evidence>
<dbReference type="SMART" id="SM00238">
    <property type="entry name" value="BIR"/>
    <property type="match status" value="1"/>
</dbReference>
<feature type="region of interest" description="Disordered" evidence="7">
    <location>
        <begin position="63"/>
        <end position="93"/>
    </location>
</feature>
<dbReference type="PROSITE" id="PS50143">
    <property type="entry name" value="BIR_REPEAT_2"/>
    <property type="match status" value="1"/>
</dbReference>
<evidence type="ECO:0000256" key="7">
    <source>
        <dbReference type="SAM" id="MobiDB-lite"/>
    </source>
</evidence>
<dbReference type="PROSITE" id="PS01282">
    <property type="entry name" value="BIR_REPEAT_1"/>
    <property type="match status" value="1"/>
</dbReference>
<feature type="region of interest" description="Disordered" evidence="7">
    <location>
        <begin position="276"/>
        <end position="296"/>
    </location>
</feature>
<dbReference type="InterPro" id="IPR001841">
    <property type="entry name" value="Znf_RING"/>
</dbReference>
<organism evidence="9 10">
    <name type="scientific">Biomphalaria glabrata</name>
    <name type="common">Bloodfluke planorb</name>
    <name type="synonym">Freshwater snail</name>
    <dbReference type="NCBI Taxonomy" id="6526"/>
    <lineage>
        <taxon>Eukaryota</taxon>
        <taxon>Metazoa</taxon>
        <taxon>Spiralia</taxon>
        <taxon>Lophotrochozoa</taxon>
        <taxon>Mollusca</taxon>
        <taxon>Gastropoda</taxon>
        <taxon>Heterobranchia</taxon>
        <taxon>Euthyneura</taxon>
        <taxon>Panpulmonata</taxon>
        <taxon>Hygrophila</taxon>
        <taxon>Lymnaeoidea</taxon>
        <taxon>Planorbidae</taxon>
        <taxon>Biomphalaria</taxon>
    </lineage>
</organism>
<dbReference type="SUPFAM" id="SSF57924">
    <property type="entry name" value="Inhibitor of apoptosis (IAP) repeat"/>
    <property type="match status" value="1"/>
</dbReference>
<evidence type="ECO:0000313" key="9">
    <source>
        <dbReference type="EnsemblMetazoa" id="BGLB000106-PB"/>
    </source>
</evidence>
<dbReference type="VEuPathDB" id="VectorBase:BGLAX_035021"/>
<sequence length="361" mass="41218">MSPNTKCTSVIKNDHSSESCLKSSHCDNQKQIKSSNNSGNLCAISNKRSIQQTDSQLVQTVPTPHNATQTNETLNGTSSLSMKLGQEKPKENPTYSELGIITEKPKRQDLALKQKRLESFHNWPEDHHLKREDLVDAGFYYAGYGDCARCFYCSGGLRNWEIGDDVWVEHARWFPKCAYIRQQMGQIFIQAVQDLNKTHDKIPFSIVKEKIAAPFWSLHYETKSNPLKRDPAVKTLIECQFLEKDVLEVAEKVKKDNPLSSDLLLEKLKLLRKSRDSNATQEHQSSDSHNSKQIQEQIRDLKEKNVQLREQMLCKICMDSQVEIVFLPCGHLVSCKDCALALKDCPVCRKYVKGMIRTFLG</sequence>
<dbReference type="GO" id="GO:0005634">
    <property type="term" value="C:nucleus"/>
    <property type="evidence" value="ECO:0007669"/>
    <property type="project" value="TreeGrafter"/>
</dbReference>
<dbReference type="EnsemblMetazoa" id="BGLB000106-RC">
    <property type="protein sequence ID" value="BGLB000106-PC"/>
    <property type="gene ID" value="BGLB000106"/>
</dbReference>
<evidence type="ECO:0000259" key="8">
    <source>
        <dbReference type="PROSITE" id="PS50089"/>
    </source>
</evidence>
<comment type="similarity">
    <text evidence="1">Belongs to the IAP family.</text>
</comment>
<dbReference type="OrthoDB" id="4034597at2759"/>
<dbReference type="GO" id="GO:0008270">
    <property type="term" value="F:zinc ion binding"/>
    <property type="evidence" value="ECO:0007669"/>
    <property type="project" value="UniProtKB-KW"/>
</dbReference>
<dbReference type="PROSITE" id="PS50089">
    <property type="entry name" value="ZF_RING_2"/>
    <property type="match status" value="1"/>
</dbReference>
<keyword evidence="4 6" id="KW-0863">Zinc-finger</keyword>
<dbReference type="GO" id="GO:0005737">
    <property type="term" value="C:cytoplasm"/>
    <property type="evidence" value="ECO:0007669"/>
    <property type="project" value="TreeGrafter"/>
</dbReference>